<comment type="caution">
    <text evidence="1">The sequence shown here is derived from an EMBL/GenBank/DDBJ whole genome shotgun (WGS) entry which is preliminary data.</text>
</comment>
<reference evidence="1" key="1">
    <citation type="journal article" date="2018" name="Nat. Plants">
        <title>Whole-genome landscape of Medicago truncatula symbiotic genes.</title>
        <authorList>
            <person name="Pecrix Y."/>
            <person name="Gamas P."/>
            <person name="Carrere S."/>
        </authorList>
    </citation>
    <scope>NUCLEOTIDE SEQUENCE</scope>
    <source>
        <tissue evidence="1">Leaves</tissue>
    </source>
</reference>
<accession>A0A396I015</accession>
<name>A0A396I015_MEDTR</name>
<sequence>MLSYFLYKPILLLGRFFILQFWTNMDHYLHMLVPFGLPFFCN</sequence>
<evidence type="ECO:0000313" key="1">
    <source>
        <dbReference type="EMBL" id="RHN58952.1"/>
    </source>
</evidence>
<dbReference type="Gramene" id="rna20917">
    <property type="protein sequence ID" value="RHN58952.1"/>
    <property type="gene ID" value="gene20917"/>
</dbReference>
<protein>
    <submittedName>
        <fullName evidence="1">Uncharacterized protein</fullName>
    </submittedName>
</protein>
<dbReference type="AlphaFoldDB" id="A0A396I015"/>
<dbReference type="EMBL" id="PSQE01000004">
    <property type="protein sequence ID" value="RHN58952.1"/>
    <property type="molecule type" value="Genomic_DNA"/>
</dbReference>
<proteinExistence type="predicted"/>
<gene>
    <name evidence="1" type="ORF">MtrunA17_Chr4g0007931</name>
</gene>
<dbReference type="Proteomes" id="UP000265566">
    <property type="component" value="Chromosome 4"/>
</dbReference>
<organism evidence="1">
    <name type="scientific">Medicago truncatula</name>
    <name type="common">Barrel medic</name>
    <name type="synonym">Medicago tribuloides</name>
    <dbReference type="NCBI Taxonomy" id="3880"/>
    <lineage>
        <taxon>Eukaryota</taxon>
        <taxon>Viridiplantae</taxon>
        <taxon>Streptophyta</taxon>
        <taxon>Embryophyta</taxon>
        <taxon>Tracheophyta</taxon>
        <taxon>Spermatophyta</taxon>
        <taxon>Magnoliopsida</taxon>
        <taxon>eudicotyledons</taxon>
        <taxon>Gunneridae</taxon>
        <taxon>Pentapetalae</taxon>
        <taxon>rosids</taxon>
        <taxon>fabids</taxon>
        <taxon>Fabales</taxon>
        <taxon>Fabaceae</taxon>
        <taxon>Papilionoideae</taxon>
        <taxon>50 kb inversion clade</taxon>
        <taxon>NPAAA clade</taxon>
        <taxon>Hologalegina</taxon>
        <taxon>IRL clade</taxon>
        <taxon>Trifolieae</taxon>
        <taxon>Medicago</taxon>
    </lineage>
</organism>